<comment type="caution">
    <text evidence="4">The sequence shown here is derived from an EMBL/GenBank/DDBJ whole genome shotgun (WGS) entry which is preliminary data.</text>
</comment>
<dbReference type="EMBL" id="CAJNOR010004065">
    <property type="protein sequence ID" value="CAF1472278.1"/>
    <property type="molecule type" value="Genomic_DNA"/>
</dbReference>
<dbReference type="PANTHER" id="PTHR47926">
    <property type="entry name" value="PENTATRICOPEPTIDE REPEAT-CONTAINING PROTEIN"/>
    <property type="match status" value="1"/>
</dbReference>
<dbReference type="FunFam" id="1.25.40.10:FF:000158">
    <property type="entry name" value="pentatricopeptide repeat-containing protein At2g33680"/>
    <property type="match status" value="1"/>
</dbReference>
<feature type="repeat" description="PPR" evidence="2">
    <location>
        <begin position="315"/>
        <end position="349"/>
    </location>
</feature>
<dbReference type="GO" id="GO:0048731">
    <property type="term" value="P:system development"/>
    <property type="evidence" value="ECO:0007669"/>
    <property type="project" value="UniProtKB-ARBA"/>
</dbReference>
<evidence type="ECO:0000313" key="4">
    <source>
        <dbReference type="EMBL" id="CAF1472278.1"/>
    </source>
</evidence>
<dbReference type="Proteomes" id="UP000663852">
    <property type="component" value="Unassembled WGS sequence"/>
</dbReference>
<feature type="repeat" description="PPR" evidence="2">
    <location>
        <begin position="448"/>
        <end position="482"/>
    </location>
</feature>
<reference evidence="4" key="1">
    <citation type="submission" date="2021-02" db="EMBL/GenBank/DDBJ databases">
        <authorList>
            <person name="Nowell W R."/>
        </authorList>
    </citation>
    <scope>NUCLEOTIDE SEQUENCE</scope>
</reference>
<evidence type="ECO:0000313" key="5">
    <source>
        <dbReference type="EMBL" id="CAF1531735.1"/>
    </source>
</evidence>
<dbReference type="GO" id="GO:0008270">
    <property type="term" value="F:zinc ion binding"/>
    <property type="evidence" value="ECO:0007669"/>
    <property type="project" value="InterPro"/>
</dbReference>
<dbReference type="PROSITE" id="PS51375">
    <property type="entry name" value="PPR"/>
    <property type="match status" value="2"/>
</dbReference>
<dbReference type="Pfam" id="PF01535">
    <property type="entry name" value="PPR"/>
    <property type="match status" value="8"/>
</dbReference>
<keyword evidence="6" id="KW-1185">Reference proteome</keyword>
<evidence type="ECO:0000259" key="3">
    <source>
        <dbReference type="Pfam" id="PF14432"/>
    </source>
</evidence>
<dbReference type="InterPro" id="IPR011990">
    <property type="entry name" value="TPR-like_helical_dom_sf"/>
</dbReference>
<dbReference type="Gene3D" id="1.25.40.10">
    <property type="entry name" value="Tetratricopeptide repeat domain"/>
    <property type="match status" value="6"/>
</dbReference>
<evidence type="ECO:0000256" key="2">
    <source>
        <dbReference type="PROSITE-ProRule" id="PRU00708"/>
    </source>
</evidence>
<dbReference type="InterPro" id="IPR046960">
    <property type="entry name" value="PPR_At4g14850-like_plant"/>
</dbReference>
<organism evidence="4 6">
    <name type="scientific">Adineta ricciae</name>
    <name type="common">Rotifer</name>
    <dbReference type="NCBI Taxonomy" id="249248"/>
    <lineage>
        <taxon>Eukaryota</taxon>
        <taxon>Metazoa</taxon>
        <taxon>Spiralia</taxon>
        <taxon>Gnathifera</taxon>
        <taxon>Rotifera</taxon>
        <taxon>Eurotatoria</taxon>
        <taxon>Bdelloidea</taxon>
        <taxon>Adinetida</taxon>
        <taxon>Adinetidae</taxon>
        <taxon>Adineta</taxon>
    </lineage>
</organism>
<gene>
    <name evidence="5" type="ORF">EDS130_LOCUS44625</name>
    <name evidence="4" type="ORF">XAT740_LOCUS38050</name>
</gene>
<proteinExistence type="predicted"/>
<dbReference type="EMBL" id="CAJNOJ010000891">
    <property type="protein sequence ID" value="CAF1531735.1"/>
    <property type="molecule type" value="Genomic_DNA"/>
</dbReference>
<dbReference type="OrthoDB" id="185373at2759"/>
<dbReference type="Pfam" id="PF14432">
    <property type="entry name" value="DYW_deaminase"/>
    <property type="match status" value="1"/>
</dbReference>
<protein>
    <recommendedName>
        <fullName evidence="3">DYW domain-containing protein</fullName>
    </recommendedName>
</protein>
<dbReference type="SUPFAM" id="SSF48452">
    <property type="entry name" value="TPR-like"/>
    <property type="match status" value="1"/>
</dbReference>
<dbReference type="AlphaFoldDB" id="A0A815R807"/>
<sequence>MQRSLANDQAGQFLLRRLQRLGDRLKTMNDSKQFQRTLQLFHQHQKNNNGTLSSFSITQALKACAHLKDIRSGKAIHDLVSSRTKDDQYIVTSLIHMYMQCDDIRSAKTLFDNTDTKDPSMYGAMMKGYLKNNEAERAFEIFHQIKTPSEVNLIVFFQVCADLKTQRALDAMKKVLQQTRKSFHSNHRLVTSLLNALVECGDIAHAEKIFDTIKAKSLPMYGAMMKGYIASNQAEKAVALFKQIESPDDIIINLLFNACAHLRTKEALDLTKNVYKNLPTFLFSNEYVTTSLLDALIKCGDMSTAEIVFSKMRRSAIAYGNLMDGFNNEKQGRKTMKLLYQMKSEGFEPNLIIYLCVIKALTIIGDYSLAESIIEQAPDLLFRDSQLQNALIDMWGKIGCVDKAKETFEKCFESNEFTYTAMINCYGLNGMGIQALELFFKVPKKFIDEVAFICILNACSHSGLVNEARSIFRSIEEKTLQIKTTMIDCLARASLFDEAQTLIDEFERSHPPVITMHMALLSGARNDKNAQLAQNIYDRMKKLFPIMKNPLTAAEVLLANTYASSGDIEKASHIRTQQSKSGAKKKIGTSTTVVDGEIYEFRAHDTSHPRSDEIYREVQKMSEELVAHGHEYDSSWITRTMGEDESVESVLCGHSERLAMAWNFVANPQAKRIQITKNLRVCGDCHQATKLIAAIRQCEIITHESFHEQIVSSMIKEKQLQFFDEEHRDKDETDRPVLTRSILGDSIEHQNHCDDHQRKDISLIDMKLHQLAENCQLSLWIVTQAKLTNMIDGIIYMVVRDKFDRHIRLVINNWSYFVITNEVKSMESRLRILDELLPIGSMIKLHDPLLTHCSIDNQVTLHCNSPNIDLILCDRIKKCFVLDKLDDLRERGNQAYIRGDLQLAVDYYTYAINRIITMAGMTMAKDDDYELNLFQNAFQNDLARLHANRSACYLRQRLYSGASTDSAVVVTGKFITNTSDDLFLKCLYRLICSNIVLEDFSFRILQLLALTETDNIHPQLRWKYAPDFDQLNSNLTRIKDECAHGIYDVKKMFHQQYFDQKTVFDFETFHSNFDNTSLIKKRRDQTYAKCAIPTGTLLLVQNAFVYVKSGDNEQERLLNELEKHLAMAPTPKEFDLIRMMPLIHQWFENETDAVRDEHETYPTAIPLSLLRKTQEMNPFRTKNLVGWWPHASVFRLAHDSQQKSNCLWFVCGKTIFLFSYVPISKNEEIIVANYHKIGSFLNDNRTAFTFLFGKKTQVRLNDIFDELKQTQVYFSM</sequence>
<dbReference type="InterPro" id="IPR002885">
    <property type="entry name" value="PPR_rpt"/>
</dbReference>
<dbReference type="Proteomes" id="UP000663828">
    <property type="component" value="Unassembled WGS sequence"/>
</dbReference>
<dbReference type="GO" id="GO:0009451">
    <property type="term" value="P:RNA modification"/>
    <property type="evidence" value="ECO:0007669"/>
    <property type="project" value="InterPro"/>
</dbReference>
<dbReference type="NCBIfam" id="TIGR00756">
    <property type="entry name" value="PPR"/>
    <property type="match status" value="1"/>
</dbReference>
<name>A0A815R807_ADIRI</name>
<dbReference type="GO" id="GO:0003723">
    <property type="term" value="F:RNA binding"/>
    <property type="evidence" value="ECO:0007669"/>
    <property type="project" value="InterPro"/>
</dbReference>
<evidence type="ECO:0000256" key="1">
    <source>
        <dbReference type="ARBA" id="ARBA00022737"/>
    </source>
</evidence>
<accession>A0A815R807</accession>
<dbReference type="PANTHER" id="PTHR47926:SF347">
    <property type="entry name" value="PENTATRICOPEPTIDE REPEAT-CONTAINING PROTEIN"/>
    <property type="match status" value="1"/>
</dbReference>
<feature type="domain" description="DYW" evidence="3">
    <location>
        <begin position="629"/>
        <end position="705"/>
    </location>
</feature>
<evidence type="ECO:0000313" key="6">
    <source>
        <dbReference type="Proteomes" id="UP000663828"/>
    </source>
</evidence>
<keyword evidence="1" id="KW-0677">Repeat</keyword>
<dbReference type="InterPro" id="IPR032867">
    <property type="entry name" value="DYW_dom"/>
</dbReference>